<evidence type="ECO:0000313" key="2">
    <source>
        <dbReference type="EMBL" id="SHE63697.1"/>
    </source>
</evidence>
<dbReference type="Proteomes" id="UP000184251">
    <property type="component" value="Unassembled WGS sequence"/>
</dbReference>
<feature type="transmembrane region" description="Helical" evidence="1">
    <location>
        <begin position="51"/>
        <end position="70"/>
    </location>
</feature>
<dbReference type="AlphaFoldDB" id="A0A1M4V472"/>
<evidence type="ECO:0000256" key="1">
    <source>
        <dbReference type="SAM" id="Phobius"/>
    </source>
</evidence>
<evidence type="ECO:0000313" key="3">
    <source>
        <dbReference type="Proteomes" id="UP000184251"/>
    </source>
</evidence>
<keyword evidence="3" id="KW-1185">Reference proteome</keyword>
<feature type="transmembrane region" description="Helical" evidence="1">
    <location>
        <begin position="82"/>
        <end position="103"/>
    </location>
</feature>
<organism evidence="2 3">
    <name type="scientific">Alkalibacter saccharofermentans DSM 14828</name>
    <dbReference type="NCBI Taxonomy" id="1120975"/>
    <lineage>
        <taxon>Bacteria</taxon>
        <taxon>Bacillati</taxon>
        <taxon>Bacillota</taxon>
        <taxon>Clostridia</taxon>
        <taxon>Eubacteriales</taxon>
        <taxon>Eubacteriaceae</taxon>
        <taxon>Alkalibacter</taxon>
    </lineage>
</organism>
<dbReference type="EMBL" id="FQTU01000004">
    <property type="protein sequence ID" value="SHE63697.1"/>
    <property type="molecule type" value="Genomic_DNA"/>
</dbReference>
<accession>A0A1M4V472</accession>
<feature type="transmembrane region" description="Helical" evidence="1">
    <location>
        <begin position="7"/>
        <end position="28"/>
    </location>
</feature>
<keyword evidence="1" id="KW-1133">Transmembrane helix</keyword>
<proteinExistence type="predicted"/>
<dbReference type="RefSeq" id="WP_073269893.1">
    <property type="nucleotide sequence ID" value="NZ_FQTU01000004.1"/>
</dbReference>
<keyword evidence="1" id="KW-0472">Membrane</keyword>
<reference evidence="2 3" key="1">
    <citation type="submission" date="2016-11" db="EMBL/GenBank/DDBJ databases">
        <authorList>
            <person name="Jaros S."/>
            <person name="Januszkiewicz K."/>
            <person name="Wedrychowicz H."/>
        </authorList>
    </citation>
    <scope>NUCLEOTIDE SEQUENCE [LARGE SCALE GENOMIC DNA]</scope>
    <source>
        <strain evidence="2 3">DSM 14828</strain>
    </source>
</reference>
<dbReference type="OrthoDB" id="1909107at2"/>
<keyword evidence="1" id="KW-0812">Transmembrane</keyword>
<gene>
    <name evidence="2" type="ORF">SAMN02746064_00911</name>
</gene>
<feature type="transmembrane region" description="Helical" evidence="1">
    <location>
        <begin position="109"/>
        <end position="128"/>
    </location>
</feature>
<sequence length="134" mass="14319">MSLLKKVQAGIHIFVGLGAIFGGAAAIYDPTGNLVGIDANVALRHGPFDDFLIPGLFLFVIIGLGNLFAAWTGMKNSKMFPLLSFFQGGILALWIVIQCIILASINQLHVIFFIVGAAMIALAVRGYLTDNIDV</sequence>
<protein>
    <submittedName>
        <fullName evidence="2">Uncharacterized protein</fullName>
    </submittedName>
</protein>
<name>A0A1M4V472_9FIRM</name>